<evidence type="ECO:0000256" key="4">
    <source>
        <dbReference type="ARBA" id="ARBA00022679"/>
    </source>
</evidence>
<dbReference type="GO" id="GO:0046872">
    <property type="term" value="F:metal ion binding"/>
    <property type="evidence" value="ECO:0007669"/>
    <property type="project" value="UniProtKB-KW"/>
</dbReference>
<dbReference type="SMART" id="SM00090">
    <property type="entry name" value="RIO"/>
    <property type="match status" value="1"/>
</dbReference>
<evidence type="ECO:0000259" key="12">
    <source>
        <dbReference type="PROSITE" id="PS50011"/>
    </source>
</evidence>
<dbReference type="InterPro" id="IPR018934">
    <property type="entry name" value="RIO_dom"/>
</dbReference>
<comment type="caution">
    <text evidence="13">The sequence shown here is derived from an EMBL/GenBank/DDBJ whole genome shotgun (WGS) entry which is preliminary data.</text>
</comment>
<evidence type="ECO:0000256" key="3">
    <source>
        <dbReference type="ARBA" id="ARBA00022527"/>
    </source>
</evidence>
<keyword evidence="8" id="KW-0067">ATP-binding</keyword>
<dbReference type="InterPro" id="IPR011009">
    <property type="entry name" value="Kinase-like_dom_sf"/>
</dbReference>
<comment type="catalytic activity">
    <reaction evidence="10">
        <text>L-threonyl-[protein] + ATP = O-phospho-L-threonyl-[protein] + ADP + H(+)</text>
        <dbReference type="Rhea" id="RHEA:46608"/>
        <dbReference type="Rhea" id="RHEA-COMP:11060"/>
        <dbReference type="Rhea" id="RHEA-COMP:11605"/>
        <dbReference type="ChEBI" id="CHEBI:15378"/>
        <dbReference type="ChEBI" id="CHEBI:30013"/>
        <dbReference type="ChEBI" id="CHEBI:30616"/>
        <dbReference type="ChEBI" id="CHEBI:61977"/>
        <dbReference type="ChEBI" id="CHEBI:456216"/>
        <dbReference type="EC" id="2.7.11.1"/>
    </reaction>
</comment>
<reference evidence="13" key="1">
    <citation type="submission" date="2020-04" db="EMBL/GenBank/DDBJ databases">
        <authorList>
            <person name="Zhang T."/>
        </authorList>
    </citation>
    <scope>NUCLEOTIDE SEQUENCE</scope>
    <source>
        <strain evidence="13">HKST-UBA12</strain>
    </source>
</reference>
<keyword evidence="5" id="KW-0479">Metal-binding</keyword>
<evidence type="ECO:0000256" key="7">
    <source>
        <dbReference type="ARBA" id="ARBA00022777"/>
    </source>
</evidence>
<keyword evidence="3" id="KW-0723">Serine/threonine-protein kinase</keyword>
<keyword evidence="9" id="KW-0460">Magnesium</keyword>
<evidence type="ECO:0000313" key="13">
    <source>
        <dbReference type="EMBL" id="MCA9379152.1"/>
    </source>
</evidence>
<keyword evidence="6" id="KW-0547">Nucleotide-binding</keyword>
<evidence type="ECO:0000256" key="10">
    <source>
        <dbReference type="ARBA" id="ARBA00047899"/>
    </source>
</evidence>
<dbReference type="PANTHER" id="PTHR45723">
    <property type="entry name" value="SERINE/THREONINE-PROTEIN KINASE RIO1"/>
    <property type="match status" value="1"/>
</dbReference>
<dbReference type="PROSITE" id="PS50011">
    <property type="entry name" value="PROTEIN_KINASE_DOM"/>
    <property type="match status" value="1"/>
</dbReference>
<dbReference type="Gene3D" id="1.10.510.10">
    <property type="entry name" value="Transferase(Phosphotransferase) domain 1"/>
    <property type="match status" value="1"/>
</dbReference>
<dbReference type="SUPFAM" id="SSF56112">
    <property type="entry name" value="Protein kinase-like (PK-like)"/>
    <property type="match status" value="1"/>
</dbReference>
<evidence type="ECO:0000256" key="1">
    <source>
        <dbReference type="ARBA" id="ARBA00009196"/>
    </source>
</evidence>
<accession>A0A955I770</accession>
<keyword evidence="7" id="KW-0418">Kinase</keyword>
<evidence type="ECO:0000256" key="8">
    <source>
        <dbReference type="ARBA" id="ARBA00022840"/>
    </source>
</evidence>
<reference evidence="13" key="2">
    <citation type="journal article" date="2021" name="Microbiome">
        <title>Successional dynamics and alternative stable states in a saline activated sludge microbial community over 9 years.</title>
        <authorList>
            <person name="Wang Y."/>
            <person name="Ye J."/>
            <person name="Ju F."/>
            <person name="Liu L."/>
            <person name="Boyd J.A."/>
            <person name="Deng Y."/>
            <person name="Parks D.H."/>
            <person name="Jiang X."/>
            <person name="Yin X."/>
            <person name="Woodcroft B.J."/>
            <person name="Tyson G.W."/>
            <person name="Hugenholtz P."/>
            <person name="Polz M.F."/>
            <person name="Zhang T."/>
        </authorList>
    </citation>
    <scope>NUCLEOTIDE SEQUENCE</scope>
    <source>
        <strain evidence="13">HKST-UBA12</strain>
    </source>
</reference>
<dbReference type="InterPro" id="IPR000687">
    <property type="entry name" value="RIO_kinase"/>
</dbReference>
<evidence type="ECO:0000256" key="2">
    <source>
        <dbReference type="ARBA" id="ARBA00012513"/>
    </source>
</evidence>
<gene>
    <name evidence="13" type="ORF">KC640_01875</name>
</gene>
<dbReference type="EMBL" id="JAGQLI010000095">
    <property type="protein sequence ID" value="MCA9379152.1"/>
    <property type="molecule type" value="Genomic_DNA"/>
</dbReference>
<name>A0A955I770_9BACT</name>
<dbReference type="GO" id="GO:0005524">
    <property type="term" value="F:ATP binding"/>
    <property type="evidence" value="ECO:0007669"/>
    <property type="project" value="UniProtKB-KW"/>
</dbReference>
<evidence type="ECO:0000256" key="9">
    <source>
        <dbReference type="ARBA" id="ARBA00022842"/>
    </source>
</evidence>
<sequence length="235" mass="26932">MQDVSSIIAELQQDFPGIRYVRQVKTGKEATVHVLGANQGLLALKVYKQDIKFASRKDYFNQREILESRVGRAIHNNSRFGKKAMLSVWAYREYDALRKLAESGAAVPGVYKVADNYLLMEFIGHAGIPTPQLYTQKLSRDSAQNCFQQIAENIEMFWRAGYVHGDLSAYNILWDGERATIIDFPQVIKLSQTSSAPDRLLRDIENVDQYFGKYKLADYSESILELKNLVQEYYL</sequence>
<feature type="domain" description="Protein kinase" evidence="12">
    <location>
        <begin position="18"/>
        <end position="235"/>
    </location>
</feature>
<dbReference type="Gene3D" id="3.30.200.20">
    <property type="entry name" value="Phosphorylase Kinase, domain 1"/>
    <property type="match status" value="1"/>
</dbReference>
<dbReference type="InterPro" id="IPR051272">
    <property type="entry name" value="RIO-type_Ser/Thr_kinase"/>
</dbReference>
<organism evidence="13 14">
    <name type="scientific">Candidatus Dojkabacteria bacterium</name>
    <dbReference type="NCBI Taxonomy" id="2099670"/>
    <lineage>
        <taxon>Bacteria</taxon>
        <taxon>Candidatus Dojkabacteria</taxon>
    </lineage>
</organism>
<evidence type="ECO:0000313" key="14">
    <source>
        <dbReference type="Proteomes" id="UP000760819"/>
    </source>
</evidence>
<evidence type="ECO:0000256" key="11">
    <source>
        <dbReference type="ARBA" id="ARBA00048679"/>
    </source>
</evidence>
<dbReference type="GO" id="GO:0004674">
    <property type="term" value="F:protein serine/threonine kinase activity"/>
    <property type="evidence" value="ECO:0007669"/>
    <property type="project" value="UniProtKB-KW"/>
</dbReference>
<comment type="similarity">
    <text evidence="1">Belongs to the protein kinase superfamily. RIO-type Ser/Thr kinase family.</text>
</comment>
<protein>
    <recommendedName>
        <fullName evidence="2">non-specific serine/threonine protein kinase</fullName>
        <ecNumber evidence="2">2.7.11.1</ecNumber>
    </recommendedName>
</protein>
<comment type="catalytic activity">
    <reaction evidence="11">
        <text>L-seryl-[protein] + ATP = O-phospho-L-seryl-[protein] + ADP + H(+)</text>
        <dbReference type="Rhea" id="RHEA:17989"/>
        <dbReference type="Rhea" id="RHEA-COMP:9863"/>
        <dbReference type="Rhea" id="RHEA-COMP:11604"/>
        <dbReference type="ChEBI" id="CHEBI:15378"/>
        <dbReference type="ChEBI" id="CHEBI:29999"/>
        <dbReference type="ChEBI" id="CHEBI:30616"/>
        <dbReference type="ChEBI" id="CHEBI:83421"/>
        <dbReference type="ChEBI" id="CHEBI:456216"/>
        <dbReference type="EC" id="2.7.11.1"/>
    </reaction>
</comment>
<evidence type="ECO:0000256" key="5">
    <source>
        <dbReference type="ARBA" id="ARBA00022723"/>
    </source>
</evidence>
<dbReference type="AlphaFoldDB" id="A0A955I770"/>
<proteinExistence type="inferred from homology"/>
<evidence type="ECO:0000256" key="6">
    <source>
        <dbReference type="ARBA" id="ARBA00022741"/>
    </source>
</evidence>
<dbReference type="Pfam" id="PF01163">
    <property type="entry name" value="RIO1"/>
    <property type="match status" value="1"/>
</dbReference>
<dbReference type="Proteomes" id="UP000760819">
    <property type="component" value="Unassembled WGS sequence"/>
</dbReference>
<dbReference type="EC" id="2.7.11.1" evidence="2"/>
<dbReference type="InterPro" id="IPR000719">
    <property type="entry name" value="Prot_kinase_dom"/>
</dbReference>
<keyword evidence="4" id="KW-0808">Transferase</keyword>